<accession>A0A1G7BUE5</accession>
<gene>
    <name evidence="2" type="ORF">SAMN05444580_11415</name>
</gene>
<proteinExistence type="predicted"/>
<dbReference type="Proteomes" id="UP000199417">
    <property type="component" value="Unassembled WGS sequence"/>
</dbReference>
<dbReference type="SUPFAM" id="SSF55785">
    <property type="entry name" value="PYP-like sensor domain (PAS domain)"/>
    <property type="match status" value="1"/>
</dbReference>
<evidence type="ECO:0000313" key="2">
    <source>
        <dbReference type="EMBL" id="SDE30643.1"/>
    </source>
</evidence>
<evidence type="ECO:0000259" key="1">
    <source>
        <dbReference type="PROSITE" id="PS50112"/>
    </source>
</evidence>
<dbReference type="CDD" id="cd00130">
    <property type="entry name" value="PAS"/>
    <property type="match status" value="1"/>
</dbReference>
<dbReference type="InterPro" id="IPR035965">
    <property type="entry name" value="PAS-like_dom_sf"/>
</dbReference>
<dbReference type="Gene3D" id="3.30.450.20">
    <property type="entry name" value="PAS domain"/>
    <property type="match status" value="1"/>
</dbReference>
<dbReference type="NCBIfam" id="TIGR00229">
    <property type="entry name" value="sensory_box"/>
    <property type="match status" value="1"/>
</dbReference>
<dbReference type="AlphaFoldDB" id="A0A1G7BUE5"/>
<organism evidence="2 3">
    <name type="scientific">Rhodococcus tukisamuensis</name>
    <dbReference type="NCBI Taxonomy" id="168276"/>
    <lineage>
        <taxon>Bacteria</taxon>
        <taxon>Bacillati</taxon>
        <taxon>Actinomycetota</taxon>
        <taxon>Actinomycetes</taxon>
        <taxon>Mycobacteriales</taxon>
        <taxon>Nocardiaceae</taxon>
        <taxon>Rhodococcus</taxon>
    </lineage>
</organism>
<sequence length="126" mass="13844">MSSNSVSAISGAHYRSLIQNVDMPVIVHQSDDHVVDVNRAFAELLGYTLPEARALGPREFVHPRLLDEHDRGQHRLISGAQLDLAADYDLVRKDGGVIRARVKKSVARHNAETVVMTVIEGTPLAL</sequence>
<dbReference type="InterPro" id="IPR000014">
    <property type="entry name" value="PAS"/>
</dbReference>
<name>A0A1G7BUE5_9NOCA</name>
<reference evidence="2 3" key="1">
    <citation type="submission" date="2016-10" db="EMBL/GenBank/DDBJ databases">
        <authorList>
            <person name="de Groot N.N."/>
        </authorList>
    </citation>
    <scope>NUCLEOTIDE SEQUENCE [LARGE SCALE GENOMIC DNA]</scope>
    <source>
        <strain evidence="2 3">JCM 11308</strain>
    </source>
</reference>
<keyword evidence="3" id="KW-1185">Reference proteome</keyword>
<dbReference type="EMBL" id="FNAB01000014">
    <property type="protein sequence ID" value="SDE30643.1"/>
    <property type="molecule type" value="Genomic_DNA"/>
</dbReference>
<dbReference type="Pfam" id="PF13188">
    <property type="entry name" value="PAS_8"/>
    <property type="match status" value="1"/>
</dbReference>
<dbReference type="PROSITE" id="PS50112">
    <property type="entry name" value="PAS"/>
    <property type="match status" value="1"/>
</dbReference>
<feature type="domain" description="PAS" evidence="1">
    <location>
        <begin position="10"/>
        <end position="80"/>
    </location>
</feature>
<dbReference type="STRING" id="168276.SAMN05444580_11415"/>
<evidence type="ECO:0000313" key="3">
    <source>
        <dbReference type="Proteomes" id="UP000199417"/>
    </source>
</evidence>
<dbReference type="SMART" id="SM00091">
    <property type="entry name" value="PAS"/>
    <property type="match status" value="1"/>
</dbReference>
<protein>
    <submittedName>
        <fullName evidence="2">PAS domain S-box-containing protein</fullName>
    </submittedName>
</protein>